<reference evidence="8 9" key="1">
    <citation type="submission" date="2022-11" db="EMBL/GenBank/DDBJ databases">
        <title>Minimal conservation of predation-associated metabolite biosynthetic gene clusters underscores biosynthetic potential of Myxococcota including descriptions for ten novel species: Archangium lansinium sp. nov., Myxococcus landrumus sp. nov., Nannocystis bai.</title>
        <authorList>
            <person name="Ahearne A."/>
            <person name="Stevens C."/>
            <person name="Phillips K."/>
        </authorList>
    </citation>
    <scope>NUCLEOTIDE SEQUENCE [LARGE SCALE GENOMIC DNA]</scope>
    <source>
        <strain evidence="8 9">MIWBW</strain>
    </source>
</reference>
<dbReference type="Pfam" id="PF21105">
    <property type="entry name" value="DyP_N"/>
    <property type="match status" value="1"/>
</dbReference>
<dbReference type="Proteomes" id="UP001207654">
    <property type="component" value="Unassembled WGS sequence"/>
</dbReference>
<dbReference type="EMBL" id="JAPNKA010000001">
    <property type="protein sequence ID" value="MCY1082945.1"/>
    <property type="molecule type" value="Genomic_DNA"/>
</dbReference>
<evidence type="ECO:0000256" key="2">
    <source>
        <dbReference type="ARBA" id="ARBA00022559"/>
    </source>
</evidence>
<feature type="region of interest" description="Disordered" evidence="6">
    <location>
        <begin position="238"/>
        <end position="272"/>
    </location>
</feature>
<feature type="domain" description="DyP dimeric alpha+beta barrel" evidence="7">
    <location>
        <begin position="78"/>
        <end position="186"/>
    </location>
</feature>
<dbReference type="RefSeq" id="WP_267541497.1">
    <property type="nucleotide sequence ID" value="NZ_JAPNKA010000001.1"/>
</dbReference>
<keyword evidence="3" id="KW-0479">Metal-binding</keyword>
<keyword evidence="5" id="KW-0408">Iron</keyword>
<comment type="cofactor">
    <cofactor evidence="1">
        <name>heme b</name>
        <dbReference type="ChEBI" id="CHEBI:60344"/>
    </cofactor>
</comment>
<dbReference type="InterPro" id="IPR006314">
    <property type="entry name" value="Dyp_peroxidase"/>
</dbReference>
<keyword evidence="2 8" id="KW-0575">Peroxidase</keyword>
<sequence>MATQIVTSEANTAAVPGEALEFDDIQGLVFFGHGHLKYSRYVFLRMKDGKQARARAWLRTLLERKEVSTASGKQHPGLKDVKGEHALQVAFTYSGLKALGLSPEVMTTFLQEFREGMRDERRARILGDTGGSAPEKWQVGGDATMAHVVLVLFGKDDADLDVFHASHRDCYQEALEEVFIQDADMRQGDTEPFGFRDGISFPYIKGVPTTRGSDALGLPINAGEFILGYHNAYGQYPFSPRVPRSQDPGNLLPDVPRSQRVSGEPRPKDLGRNGTYLVIRKLRQDVAGFWKFVEENSRDPDKSAEENEANKELLAAKLVGRWRSGAPVELCPMKDDPTLGADSARNNHFEFRDDPYGVKCPLSSHVRRSNPRDTLVDDPQESIKLGSRHLIIRRGRPYHDKFADGAEEQGLMFVALNTNIGRQFEFIQQTWMNNPKFSDLYDSKDPIAGDNYDPEYPGDEPKDYTAVVPGFPVRQRLTGLPRFVHTRGGDYFFLPGIKALRYLSMERTP</sequence>
<organism evidence="8 9">
    <name type="scientific">Archangium lansingense</name>
    <dbReference type="NCBI Taxonomy" id="2995310"/>
    <lineage>
        <taxon>Bacteria</taxon>
        <taxon>Pseudomonadati</taxon>
        <taxon>Myxococcota</taxon>
        <taxon>Myxococcia</taxon>
        <taxon>Myxococcales</taxon>
        <taxon>Cystobacterineae</taxon>
        <taxon>Archangiaceae</taxon>
        <taxon>Archangium</taxon>
    </lineage>
</organism>
<dbReference type="InterPro" id="IPR049509">
    <property type="entry name" value="DyP_N"/>
</dbReference>
<evidence type="ECO:0000256" key="5">
    <source>
        <dbReference type="ARBA" id="ARBA00023004"/>
    </source>
</evidence>
<dbReference type="PROSITE" id="PS51404">
    <property type="entry name" value="DYP_PEROXIDASE"/>
    <property type="match status" value="1"/>
</dbReference>
<dbReference type="InterPro" id="IPR011008">
    <property type="entry name" value="Dimeric_a/b-barrel"/>
</dbReference>
<protein>
    <submittedName>
        <fullName evidence="8">Dyp-type peroxidase</fullName>
    </submittedName>
</protein>
<evidence type="ECO:0000256" key="6">
    <source>
        <dbReference type="SAM" id="MobiDB-lite"/>
    </source>
</evidence>
<keyword evidence="9" id="KW-1185">Reference proteome</keyword>
<evidence type="ECO:0000259" key="7">
    <source>
        <dbReference type="Pfam" id="PF21105"/>
    </source>
</evidence>
<dbReference type="NCBIfam" id="TIGR01413">
    <property type="entry name" value="Dyp_perox_fam"/>
    <property type="match status" value="1"/>
</dbReference>
<keyword evidence="4" id="KW-0560">Oxidoreductase</keyword>
<proteinExistence type="predicted"/>
<dbReference type="PANTHER" id="PTHR30521:SF0">
    <property type="entry name" value="DYP-TYPE PEROXIDASE FAMILY PROTEIN"/>
    <property type="match status" value="1"/>
</dbReference>
<dbReference type="GO" id="GO:0004601">
    <property type="term" value="F:peroxidase activity"/>
    <property type="evidence" value="ECO:0007669"/>
    <property type="project" value="UniProtKB-KW"/>
</dbReference>
<dbReference type="PANTHER" id="PTHR30521">
    <property type="entry name" value="DEFERROCHELATASE/PEROXIDASE"/>
    <property type="match status" value="1"/>
</dbReference>
<evidence type="ECO:0000256" key="1">
    <source>
        <dbReference type="ARBA" id="ARBA00001970"/>
    </source>
</evidence>
<comment type="caution">
    <text evidence="8">The sequence shown here is derived from an EMBL/GenBank/DDBJ whole genome shotgun (WGS) entry which is preliminary data.</text>
</comment>
<dbReference type="SUPFAM" id="SSF54909">
    <property type="entry name" value="Dimeric alpha+beta barrel"/>
    <property type="match status" value="1"/>
</dbReference>
<gene>
    <name evidence="8" type="ORF">OV287_51690</name>
</gene>
<evidence type="ECO:0000313" key="9">
    <source>
        <dbReference type="Proteomes" id="UP001207654"/>
    </source>
</evidence>
<accession>A0ABT4AMQ6</accession>
<evidence type="ECO:0000313" key="8">
    <source>
        <dbReference type="EMBL" id="MCY1082945.1"/>
    </source>
</evidence>
<name>A0ABT4AMQ6_9BACT</name>
<evidence type="ECO:0000256" key="3">
    <source>
        <dbReference type="ARBA" id="ARBA00022723"/>
    </source>
</evidence>
<evidence type="ECO:0000256" key="4">
    <source>
        <dbReference type="ARBA" id="ARBA00023002"/>
    </source>
</evidence>